<reference evidence="1 2" key="1">
    <citation type="submission" date="2014-02" db="EMBL/GenBank/DDBJ databases">
        <title>Transposable element dynamics among asymbiotic and ectomycorrhizal Amanita fungi.</title>
        <authorList>
            <consortium name="DOE Joint Genome Institute"/>
            <person name="Hess J."/>
            <person name="Skrede I."/>
            <person name="Wolfe B."/>
            <person name="LaButti K."/>
            <person name="Ohm R.A."/>
            <person name="Grigoriev I.V."/>
            <person name="Pringle A."/>
        </authorList>
    </citation>
    <scope>NUCLEOTIDE SEQUENCE [LARGE SCALE GENOMIC DNA]</scope>
    <source>
        <strain evidence="1 2">SKay4041</strain>
    </source>
</reference>
<dbReference type="EMBL" id="KZ302036">
    <property type="protein sequence ID" value="PFH49221.1"/>
    <property type="molecule type" value="Genomic_DNA"/>
</dbReference>
<organism evidence="1 2">
    <name type="scientific">Amanita thiersii Skay4041</name>
    <dbReference type="NCBI Taxonomy" id="703135"/>
    <lineage>
        <taxon>Eukaryota</taxon>
        <taxon>Fungi</taxon>
        <taxon>Dikarya</taxon>
        <taxon>Basidiomycota</taxon>
        <taxon>Agaricomycotina</taxon>
        <taxon>Agaricomycetes</taxon>
        <taxon>Agaricomycetidae</taxon>
        <taxon>Agaricales</taxon>
        <taxon>Pluteineae</taxon>
        <taxon>Amanitaceae</taxon>
        <taxon>Amanita</taxon>
    </lineage>
</organism>
<proteinExistence type="predicted"/>
<sequence>MSTTGTLTRRFVQCTRNLRENRLTTARVPTWTIKSNLGVVDLNWNEIFDPV</sequence>
<feature type="non-terminal residue" evidence="1">
    <location>
        <position position="51"/>
    </location>
</feature>
<name>A0A2A9NLM4_9AGAR</name>
<dbReference type="AlphaFoldDB" id="A0A2A9NLM4"/>
<gene>
    <name evidence="1" type="ORF">AMATHDRAFT_63603</name>
</gene>
<accession>A0A2A9NLM4</accession>
<evidence type="ECO:0000313" key="2">
    <source>
        <dbReference type="Proteomes" id="UP000242287"/>
    </source>
</evidence>
<evidence type="ECO:0000313" key="1">
    <source>
        <dbReference type="EMBL" id="PFH49221.1"/>
    </source>
</evidence>
<protein>
    <submittedName>
        <fullName evidence="1">Uncharacterized protein</fullName>
    </submittedName>
</protein>
<keyword evidence="2" id="KW-1185">Reference proteome</keyword>
<dbReference type="Proteomes" id="UP000242287">
    <property type="component" value="Unassembled WGS sequence"/>
</dbReference>